<evidence type="ECO:0000259" key="7">
    <source>
        <dbReference type="PROSITE" id="PS50905"/>
    </source>
</evidence>
<comment type="function">
    <text evidence="6">Stores iron in a soluble, non-toxic, readily available form. Important for iron homeostasis. Iron is taken up in the ferrous form and deposited as ferric hydroxides after oxidation.</text>
</comment>
<evidence type="ECO:0000256" key="6">
    <source>
        <dbReference type="RuleBase" id="RU361145"/>
    </source>
</evidence>
<evidence type="ECO:0000256" key="1">
    <source>
        <dbReference type="ARBA" id="ARBA00007513"/>
    </source>
</evidence>
<feature type="binding site" evidence="5">
    <location>
        <position position="138"/>
    </location>
    <ligand>
        <name>Fe cation</name>
        <dbReference type="ChEBI" id="CHEBI:24875"/>
        <label>1</label>
    </ligand>
</feature>
<organism evidence="8">
    <name type="scientific">Callorhinchus milii</name>
    <name type="common">Ghost shark</name>
    <dbReference type="NCBI Taxonomy" id="7868"/>
    <lineage>
        <taxon>Eukaryota</taxon>
        <taxon>Metazoa</taxon>
        <taxon>Chordata</taxon>
        <taxon>Craniata</taxon>
        <taxon>Vertebrata</taxon>
        <taxon>Chondrichthyes</taxon>
        <taxon>Holocephali</taxon>
        <taxon>Chimaeriformes</taxon>
        <taxon>Callorhinchidae</taxon>
        <taxon>Callorhinchus</taxon>
    </lineage>
</organism>
<keyword evidence="2 6" id="KW-0409">Iron storage</keyword>
<feature type="binding site" evidence="5">
    <location>
        <position position="24"/>
    </location>
    <ligand>
        <name>Fe cation</name>
        <dbReference type="ChEBI" id="CHEBI:24875"/>
        <label>1</label>
    </ligand>
</feature>
<sequence>MASQVRQNLHKDCEAAINRQINLELHASYIYLSMSSYFERDDVALAHVAEFFADGWREELRHAERLQELMATRGGRLTLQHIQKPGRDAWGNGLEVMERALELQKTINQGLLDLYNLASAKQDPHLCIFLKTHFLNQQVHIIKELGDFVTNLQRLGVPGSGQGQYLFDRLSPL</sequence>
<dbReference type="EMBL" id="JW877250">
    <property type="protein sequence ID" value="AFP09767.1"/>
    <property type="molecule type" value="mRNA"/>
</dbReference>
<dbReference type="FunFam" id="1.20.1260.10:FF:000002">
    <property type="entry name" value="Ferritin, mitochondrial"/>
    <property type="match status" value="1"/>
</dbReference>
<keyword evidence="3 5" id="KW-0479">Metal-binding</keyword>
<proteinExistence type="evidence at transcript level"/>
<dbReference type="PROSITE" id="PS50905">
    <property type="entry name" value="FERRITIN_LIKE"/>
    <property type="match status" value="1"/>
</dbReference>
<dbReference type="InterPro" id="IPR008331">
    <property type="entry name" value="Ferritin_DPS_dom"/>
</dbReference>
<dbReference type="InterPro" id="IPR012347">
    <property type="entry name" value="Ferritin-like"/>
</dbReference>
<dbReference type="GO" id="GO:0008199">
    <property type="term" value="F:ferric iron binding"/>
    <property type="evidence" value="ECO:0007669"/>
    <property type="project" value="InterPro"/>
</dbReference>
<evidence type="ECO:0000256" key="3">
    <source>
        <dbReference type="ARBA" id="ARBA00022723"/>
    </source>
</evidence>
<keyword evidence="4 5" id="KW-0408">Iron</keyword>
<feature type="binding site" evidence="5">
    <location>
        <position position="59"/>
    </location>
    <ligand>
        <name>Fe cation</name>
        <dbReference type="ChEBI" id="CHEBI:24875"/>
        <label>1</label>
    </ligand>
</feature>
<dbReference type="GO" id="GO:0008198">
    <property type="term" value="F:ferrous iron binding"/>
    <property type="evidence" value="ECO:0007669"/>
    <property type="project" value="TreeGrafter"/>
</dbReference>
<protein>
    <recommendedName>
        <fullName evidence="6">Ferritin</fullName>
    </recommendedName>
</protein>
<feature type="domain" description="Ferritin-like diiron" evidence="7">
    <location>
        <begin position="7"/>
        <end position="156"/>
    </location>
</feature>
<accession>V9LC80</accession>
<dbReference type="InterPro" id="IPR009040">
    <property type="entry name" value="Ferritin-like_diiron"/>
</dbReference>
<evidence type="ECO:0000256" key="2">
    <source>
        <dbReference type="ARBA" id="ARBA00022434"/>
    </source>
</evidence>
<dbReference type="SUPFAM" id="SSF47240">
    <property type="entry name" value="Ferritin-like"/>
    <property type="match status" value="1"/>
</dbReference>
<evidence type="ECO:0000313" key="8">
    <source>
        <dbReference type="EMBL" id="AFP09767.1"/>
    </source>
</evidence>
<dbReference type="CDD" id="cd01056">
    <property type="entry name" value="Euk_Ferritin"/>
    <property type="match status" value="1"/>
</dbReference>
<reference evidence="8" key="1">
    <citation type="journal article" date="2014" name="Nature">
        <title>Elephant shark genome provides unique insights into gnathostome evolution.</title>
        <authorList>
            <consortium name="International Elephant Shark Genome Sequencing Consortium"/>
            <person name="Venkatesh B."/>
            <person name="Lee A.P."/>
            <person name="Ravi V."/>
            <person name="Maurya A.K."/>
            <person name="Lian M.M."/>
            <person name="Swann J.B."/>
            <person name="Ohta Y."/>
            <person name="Flajnik M.F."/>
            <person name="Sutoh Y."/>
            <person name="Kasahara M."/>
            <person name="Hoon S."/>
            <person name="Gangu V."/>
            <person name="Roy S.W."/>
            <person name="Irimia M."/>
            <person name="Korzh V."/>
            <person name="Kondrychyn I."/>
            <person name="Lim Z.W."/>
            <person name="Tay B.H."/>
            <person name="Tohari S."/>
            <person name="Kong K.W."/>
            <person name="Ho S."/>
            <person name="Lorente-Galdos B."/>
            <person name="Quilez J."/>
            <person name="Marques-Bonet T."/>
            <person name="Raney B.J."/>
            <person name="Ingham P.W."/>
            <person name="Tay A."/>
            <person name="Hillier L.W."/>
            <person name="Minx P."/>
            <person name="Boehm T."/>
            <person name="Wilson R.K."/>
            <person name="Brenner S."/>
            <person name="Warren W.C."/>
        </authorList>
    </citation>
    <scope>NUCLEOTIDE SEQUENCE</scope>
    <source>
        <tissue evidence="8">Brain</tissue>
    </source>
</reference>
<dbReference type="InterPro" id="IPR001519">
    <property type="entry name" value="Ferritin"/>
</dbReference>
<feature type="binding site" evidence="5">
    <location>
        <position position="62"/>
    </location>
    <ligand>
        <name>Fe cation</name>
        <dbReference type="ChEBI" id="CHEBI:24875"/>
        <label>1</label>
    </ligand>
</feature>
<dbReference type="PANTHER" id="PTHR11431:SF75">
    <property type="entry name" value="FERRITIN"/>
    <property type="match status" value="1"/>
</dbReference>
<name>V9LC80_CALMI</name>
<evidence type="ECO:0000256" key="4">
    <source>
        <dbReference type="ARBA" id="ARBA00023004"/>
    </source>
</evidence>
<comment type="similarity">
    <text evidence="1 6">Belongs to the ferritin family.</text>
</comment>
<evidence type="ECO:0000256" key="5">
    <source>
        <dbReference type="PIRSR" id="PIRSR601519-1"/>
    </source>
</evidence>
<dbReference type="Pfam" id="PF00210">
    <property type="entry name" value="Ferritin"/>
    <property type="match status" value="1"/>
</dbReference>
<dbReference type="GO" id="GO:0005737">
    <property type="term" value="C:cytoplasm"/>
    <property type="evidence" value="ECO:0007669"/>
    <property type="project" value="TreeGrafter"/>
</dbReference>
<dbReference type="AlphaFoldDB" id="V9LC80"/>
<dbReference type="GO" id="GO:0006879">
    <property type="term" value="P:intracellular iron ion homeostasis"/>
    <property type="evidence" value="ECO:0007669"/>
    <property type="project" value="UniProtKB-KW"/>
</dbReference>
<dbReference type="InterPro" id="IPR009078">
    <property type="entry name" value="Ferritin-like_SF"/>
</dbReference>
<dbReference type="PANTHER" id="PTHR11431">
    <property type="entry name" value="FERRITIN"/>
    <property type="match status" value="1"/>
</dbReference>
<dbReference type="Gene3D" id="1.20.1260.10">
    <property type="match status" value="1"/>
</dbReference>
<dbReference type="GO" id="GO:0006826">
    <property type="term" value="P:iron ion transport"/>
    <property type="evidence" value="ECO:0007669"/>
    <property type="project" value="InterPro"/>
</dbReference>